<evidence type="ECO:0000313" key="4">
    <source>
        <dbReference type="Proteomes" id="UP001208570"/>
    </source>
</evidence>
<dbReference type="SUPFAM" id="SSF47769">
    <property type="entry name" value="SAM/Pointed domain"/>
    <property type="match status" value="2"/>
</dbReference>
<dbReference type="PANTHER" id="PTHR12776:SF1">
    <property type="entry name" value="KAZRIN"/>
    <property type="match status" value="1"/>
</dbReference>
<feature type="domain" description="SAM" evidence="2">
    <location>
        <begin position="55"/>
        <end position="120"/>
    </location>
</feature>
<sequence length="326" mass="36479">MRCRWLINPVLLGVIDDITGPSDVFSPRLSMLTEDNYQGKLEAIRQAKELGITKWKAGHVLSWVEIEMNMPMYGKACSENIKSGKVLLGLSDSELDSALGLESALHRRKLRLAIEELRDPSTISHFEAQLVDGRLLNVLTKKDMEKYLGMQKKFHQTSVLYGVELLRRLKYDKEEYISSLKESGIHGALLVLESSFNADTFATALNIPTNKSYVRRHLASELDNLIRPARQVRSAIESAAKRRGTSSNNVSRSFIRSYRGGPNTDVQDGTKGTSKRLSFRGSLGRALGRRNRQDNKKNGSTSSVDDMVIDDGHRQSENVVKDGTIV</sequence>
<comment type="caution">
    <text evidence="3">The sequence shown here is derived from an EMBL/GenBank/DDBJ whole genome shotgun (WGS) entry which is preliminary data.</text>
</comment>
<protein>
    <recommendedName>
        <fullName evidence="2">SAM domain-containing protein</fullName>
    </recommendedName>
</protein>
<dbReference type="PANTHER" id="PTHR12776">
    <property type="entry name" value="KAZRIN-RELATED"/>
    <property type="match status" value="1"/>
</dbReference>
<dbReference type="Gene3D" id="1.10.150.50">
    <property type="entry name" value="Transcription Factor, Ets-1"/>
    <property type="match status" value="3"/>
</dbReference>
<dbReference type="InterPro" id="IPR013761">
    <property type="entry name" value="SAM/pointed_sf"/>
</dbReference>
<evidence type="ECO:0000259" key="2">
    <source>
        <dbReference type="PROSITE" id="PS50105"/>
    </source>
</evidence>
<dbReference type="InterPro" id="IPR037614">
    <property type="entry name" value="Kazrin"/>
</dbReference>
<dbReference type="InterPro" id="IPR001660">
    <property type="entry name" value="SAM"/>
</dbReference>
<accession>A0AAD9JSB9</accession>
<gene>
    <name evidence="3" type="ORF">LSH36_185g04026</name>
</gene>
<feature type="region of interest" description="Disordered" evidence="1">
    <location>
        <begin position="237"/>
        <end position="326"/>
    </location>
</feature>
<dbReference type="SMART" id="SM00454">
    <property type="entry name" value="SAM"/>
    <property type="match status" value="2"/>
</dbReference>
<evidence type="ECO:0000256" key="1">
    <source>
        <dbReference type="SAM" id="MobiDB-lite"/>
    </source>
</evidence>
<name>A0AAD9JSB9_9ANNE</name>
<dbReference type="AlphaFoldDB" id="A0AAD9JSB9"/>
<reference evidence="3" key="1">
    <citation type="journal article" date="2023" name="Mol. Biol. Evol.">
        <title>Third-Generation Sequencing Reveals the Adaptive Role of the Epigenome in Three Deep-Sea Polychaetes.</title>
        <authorList>
            <person name="Perez M."/>
            <person name="Aroh O."/>
            <person name="Sun Y."/>
            <person name="Lan Y."/>
            <person name="Juniper S.K."/>
            <person name="Young C.R."/>
            <person name="Angers B."/>
            <person name="Qian P.Y."/>
        </authorList>
    </citation>
    <scope>NUCLEOTIDE SEQUENCE</scope>
    <source>
        <strain evidence="3">P08H-3</strain>
    </source>
</reference>
<dbReference type="Pfam" id="PF00536">
    <property type="entry name" value="SAM_1"/>
    <property type="match status" value="2"/>
</dbReference>
<dbReference type="Proteomes" id="UP001208570">
    <property type="component" value="Unassembled WGS sequence"/>
</dbReference>
<dbReference type="PROSITE" id="PS50105">
    <property type="entry name" value="SAM_DOMAIN"/>
    <property type="match status" value="1"/>
</dbReference>
<feature type="compositionally biased region" description="Polar residues" evidence="1">
    <location>
        <begin position="245"/>
        <end position="254"/>
    </location>
</feature>
<evidence type="ECO:0000313" key="3">
    <source>
        <dbReference type="EMBL" id="KAK2157745.1"/>
    </source>
</evidence>
<keyword evidence="4" id="KW-1185">Reference proteome</keyword>
<proteinExistence type="predicted"/>
<organism evidence="3 4">
    <name type="scientific">Paralvinella palmiformis</name>
    <dbReference type="NCBI Taxonomy" id="53620"/>
    <lineage>
        <taxon>Eukaryota</taxon>
        <taxon>Metazoa</taxon>
        <taxon>Spiralia</taxon>
        <taxon>Lophotrochozoa</taxon>
        <taxon>Annelida</taxon>
        <taxon>Polychaeta</taxon>
        <taxon>Sedentaria</taxon>
        <taxon>Canalipalpata</taxon>
        <taxon>Terebellida</taxon>
        <taxon>Terebelliformia</taxon>
        <taxon>Alvinellidae</taxon>
        <taxon>Paralvinella</taxon>
    </lineage>
</organism>
<feature type="compositionally biased region" description="Basic and acidic residues" evidence="1">
    <location>
        <begin position="310"/>
        <end position="320"/>
    </location>
</feature>
<dbReference type="EMBL" id="JAODUP010000185">
    <property type="protein sequence ID" value="KAK2157745.1"/>
    <property type="molecule type" value="Genomic_DNA"/>
</dbReference>